<gene>
    <name evidence="3" type="ORF">J2Z35_000066</name>
</gene>
<feature type="transmembrane region" description="Helical" evidence="1">
    <location>
        <begin position="191"/>
        <end position="213"/>
    </location>
</feature>
<feature type="transmembrane region" description="Helical" evidence="1">
    <location>
        <begin position="68"/>
        <end position="88"/>
    </location>
</feature>
<comment type="caution">
    <text evidence="3">The sequence shown here is derived from an EMBL/GenBank/DDBJ whole genome shotgun (WGS) entry which is preliminary data.</text>
</comment>
<keyword evidence="1" id="KW-1133">Transmembrane helix</keyword>
<feature type="transmembrane region" description="Helical" evidence="1">
    <location>
        <begin position="279"/>
        <end position="301"/>
    </location>
</feature>
<organism evidence="3 4">
    <name type="scientific">Acetoanaerobium pronyense</name>
    <dbReference type="NCBI Taxonomy" id="1482736"/>
    <lineage>
        <taxon>Bacteria</taxon>
        <taxon>Bacillati</taxon>
        <taxon>Bacillota</taxon>
        <taxon>Clostridia</taxon>
        <taxon>Peptostreptococcales</taxon>
        <taxon>Filifactoraceae</taxon>
        <taxon>Acetoanaerobium</taxon>
    </lineage>
</organism>
<evidence type="ECO:0000313" key="4">
    <source>
        <dbReference type="Proteomes" id="UP001314903"/>
    </source>
</evidence>
<accession>A0ABS4KET2</accession>
<dbReference type="RefSeq" id="WP_209658178.1">
    <property type="nucleotide sequence ID" value="NZ_JAGGLI010000001.1"/>
</dbReference>
<dbReference type="EMBL" id="JAGGLI010000001">
    <property type="protein sequence ID" value="MBP2026277.1"/>
    <property type="molecule type" value="Genomic_DNA"/>
</dbReference>
<evidence type="ECO:0000313" key="3">
    <source>
        <dbReference type="EMBL" id="MBP2026277.1"/>
    </source>
</evidence>
<dbReference type="Proteomes" id="UP001314903">
    <property type="component" value="Unassembled WGS sequence"/>
</dbReference>
<feature type="transmembrane region" description="Helical" evidence="1">
    <location>
        <begin position="21"/>
        <end position="41"/>
    </location>
</feature>
<feature type="transmembrane region" description="Helical" evidence="1">
    <location>
        <begin position="362"/>
        <end position="387"/>
    </location>
</feature>
<reference evidence="3 4" key="1">
    <citation type="submission" date="2021-03" db="EMBL/GenBank/DDBJ databases">
        <title>Genomic Encyclopedia of Type Strains, Phase IV (KMG-IV): sequencing the most valuable type-strain genomes for metagenomic binning, comparative biology and taxonomic classification.</title>
        <authorList>
            <person name="Goeker M."/>
        </authorList>
    </citation>
    <scope>NUCLEOTIDE SEQUENCE [LARGE SCALE GENOMIC DNA]</scope>
    <source>
        <strain evidence="3 4">DSM 27512</strain>
    </source>
</reference>
<keyword evidence="1" id="KW-0812">Transmembrane</keyword>
<name>A0ABS4KET2_9FIRM</name>
<keyword evidence="1" id="KW-0472">Membrane</keyword>
<sequence>MGIELISLLTLVVAIFIGFKRGVNTGLVSIAFAFLLGFFVYEPLASNPDTMVALSSAPAKAATLIKGWPSSLFFMLLGMTLLFSIARANRTLELLARKAAYLSNGNKKLLPIIFFILATVLAAVGPGNIAVCALVLPIAMAVAHEEKISPLLMAGVTIAGSNAGGLSPIAPTGIIAVNLASAIGYDVGTHVFIQMVIAQVIIAAVLYIGLGGYKLKKDADAKAVKPAKFNTHQMMTIAVIGAVVLSIVFAKWNIGFAAFVGSFVLLFMKVADEKQSIAGIPWSTLILVCGVGVLVNVIKIAGGIDLLTDTLSVFMNQQTSGAIITIIAGLMSSVSSASGVVMPTLIPTVPGLVENLGIDGKTLITAVVLGSHFVTNSPISTLGALAMASADEEIDKTKFFNQLMILGFGGVVFGAILVFVGIVG</sequence>
<evidence type="ECO:0000256" key="1">
    <source>
        <dbReference type="SAM" id="Phobius"/>
    </source>
</evidence>
<proteinExistence type="predicted"/>
<dbReference type="InterPro" id="IPR009827">
    <property type="entry name" value="MatC_N"/>
</dbReference>
<keyword evidence="4" id="KW-1185">Reference proteome</keyword>
<feature type="domain" description="Dicarboxylate carrier MatC N-terminal" evidence="2">
    <location>
        <begin position="1"/>
        <end position="165"/>
    </location>
</feature>
<protein>
    <submittedName>
        <fullName evidence="3">Na+/H+ antiporter NhaD/arsenite permease-like protein</fullName>
    </submittedName>
</protein>
<dbReference type="Pfam" id="PF07158">
    <property type="entry name" value="MatC_N"/>
    <property type="match status" value="1"/>
</dbReference>
<feature type="transmembrane region" description="Helical" evidence="1">
    <location>
        <begin position="234"/>
        <end position="267"/>
    </location>
</feature>
<feature type="transmembrane region" description="Helical" evidence="1">
    <location>
        <begin position="399"/>
        <end position="423"/>
    </location>
</feature>
<evidence type="ECO:0000259" key="2">
    <source>
        <dbReference type="Pfam" id="PF07158"/>
    </source>
</evidence>
<feature type="transmembrane region" description="Helical" evidence="1">
    <location>
        <begin position="109"/>
        <end position="142"/>
    </location>
</feature>
<feature type="transmembrane region" description="Helical" evidence="1">
    <location>
        <begin position="322"/>
        <end position="342"/>
    </location>
</feature>